<evidence type="ECO:0000313" key="15">
    <source>
        <dbReference type="Proteomes" id="UP000193834"/>
    </source>
</evidence>
<evidence type="ECO:0000256" key="3">
    <source>
        <dbReference type="ARBA" id="ARBA00022481"/>
    </source>
</evidence>
<dbReference type="Proteomes" id="UP000193834">
    <property type="component" value="Unassembled WGS sequence"/>
</dbReference>
<evidence type="ECO:0000256" key="4">
    <source>
        <dbReference type="ARBA" id="ARBA00022500"/>
    </source>
</evidence>
<dbReference type="PANTHER" id="PTHR32089:SF114">
    <property type="entry name" value="METHYL-ACCEPTING CHEMOTAXIS PROTEIN MCPB"/>
    <property type="match status" value="1"/>
</dbReference>
<evidence type="ECO:0000256" key="1">
    <source>
        <dbReference type="ARBA" id="ARBA00004651"/>
    </source>
</evidence>
<feature type="transmembrane region" description="Helical" evidence="11">
    <location>
        <begin position="20"/>
        <end position="42"/>
    </location>
</feature>
<dbReference type="GO" id="GO:0006935">
    <property type="term" value="P:chemotaxis"/>
    <property type="evidence" value="ECO:0007669"/>
    <property type="project" value="UniProtKB-KW"/>
</dbReference>
<dbReference type="Gene3D" id="6.10.340.10">
    <property type="match status" value="1"/>
</dbReference>
<dbReference type="STRING" id="1852522.SAMN06295960_2320"/>
<keyword evidence="2" id="KW-1003">Cell membrane</keyword>
<accession>A0A1X7KDV8</accession>
<organism evidence="14 15">
    <name type="scientific">Paenibacillus aquistagni</name>
    <dbReference type="NCBI Taxonomy" id="1852522"/>
    <lineage>
        <taxon>Bacteria</taxon>
        <taxon>Bacillati</taxon>
        <taxon>Bacillota</taxon>
        <taxon>Bacilli</taxon>
        <taxon>Bacillales</taxon>
        <taxon>Paenibacillaceae</taxon>
        <taxon>Paenibacillus</taxon>
    </lineage>
</organism>
<comment type="similarity">
    <text evidence="9">Belongs to the methyl-accepting chemotaxis (MCP) protein family.</text>
</comment>
<evidence type="ECO:0000256" key="2">
    <source>
        <dbReference type="ARBA" id="ARBA00022475"/>
    </source>
</evidence>
<keyword evidence="4" id="KW-0145">Chemotaxis</keyword>
<dbReference type="Pfam" id="PF00672">
    <property type="entry name" value="HAMP"/>
    <property type="match status" value="1"/>
</dbReference>
<dbReference type="EMBL" id="FXAZ01000002">
    <property type="protein sequence ID" value="SMG38641.1"/>
    <property type="molecule type" value="Genomic_DNA"/>
</dbReference>
<gene>
    <name evidence="14" type="ORF">SAMN06295960_2320</name>
</gene>
<evidence type="ECO:0000256" key="11">
    <source>
        <dbReference type="SAM" id="Phobius"/>
    </source>
</evidence>
<dbReference type="SMART" id="SM00304">
    <property type="entry name" value="HAMP"/>
    <property type="match status" value="1"/>
</dbReference>
<dbReference type="InterPro" id="IPR033479">
    <property type="entry name" value="dCache_1"/>
</dbReference>
<evidence type="ECO:0000256" key="8">
    <source>
        <dbReference type="ARBA" id="ARBA00023224"/>
    </source>
</evidence>
<evidence type="ECO:0000256" key="9">
    <source>
        <dbReference type="ARBA" id="ARBA00029447"/>
    </source>
</evidence>
<feature type="domain" description="HAMP" evidence="13">
    <location>
        <begin position="297"/>
        <end position="351"/>
    </location>
</feature>
<reference evidence="14 15" key="1">
    <citation type="submission" date="2017-04" db="EMBL/GenBank/DDBJ databases">
        <authorList>
            <person name="Afonso C.L."/>
            <person name="Miller P.J."/>
            <person name="Scott M.A."/>
            <person name="Spackman E."/>
            <person name="Goraichik I."/>
            <person name="Dimitrov K.M."/>
            <person name="Suarez D.L."/>
            <person name="Swayne D.E."/>
        </authorList>
    </citation>
    <scope>NUCLEOTIDE SEQUENCE [LARGE SCALE GENOMIC DNA]</scope>
    <source>
        <strain evidence="14 15">11</strain>
    </source>
</reference>
<keyword evidence="7 11" id="KW-0472">Membrane</keyword>
<dbReference type="SUPFAM" id="SSF103190">
    <property type="entry name" value="Sensory domain-like"/>
    <property type="match status" value="1"/>
</dbReference>
<dbReference type="GO" id="GO:0007165">
    <property type="term" value="P:signal transduction"/>
    <property type="evidence" value="ECO:0007669"/>
    <property type="project" value="UniProtKB-KW"/>
</dbReference>
<proteinExistence type="inferred from homology"/>
<keyword evidence="8 10" id="KW-0807">Transducer</keyword>
<dbReference type="AlphaFoldDB" id="A0A1X7KDV8"/>
<dbReference type="SUPFAM" id="SSF58104">
    <property type="entry name" value="Methyl-accepting chemotaxis protein (MCP) signaling domain"/>
    <property type="match status" value="1"/>
</dbReference>
<dbReference type="PROSITE" id="PS50885">
    <property type="entry name" value="HAMP"/>
    <property type="match status" value="1"/>
</dbReference>
<name>A0A1X7KDV8_9BACL</name>
<evidence type="ECO:0000256" key="7">
    <source>
        <dbReference type="ARBA" id="ARBA00023136"/>
    </source>
</evidence>
<keyword evidence="5 11" id="KW-0812">Transmembrane</keyword>
<evidence type="ECO:0000256" key="10">
    <source>
        <dbReference type="PROSITE-ProRule" id="PRU00284"/>
    </source>
</evidence>
<dbReference type="InterPro" id="IPR003660">
    <property type="entry name" value="HAMP_dom"/>
</dbReference>
<dbReference type="PANTHER" id="PTHR32089">
    <property type="entry name" value="METHYL-ACCEPTING CHEMOTAXIS PROTEIN MCPB"/>
    <property type="match status" value="1"/>
</dbReference>
<comment type="subcellular location">
    <subcellularLocation>
        <location evidence="1">Cell membrane</location>
        <topology evidence="1">Multi-pass membrane protein</topology>
    </subcellularLocation>
</comment>
<protein>
    <submittedName>
        <fullName evidence="14">Methyl-accepting chemotaxis protein</fullName>
    </submittedName>
</protein>
<evidence type="ECO:0000259" key="13">
    <source>
        <dbReference type="PROSITE" id="PS50885"/>
    </source>
</evidence>
<dbReference type="Gene3D" id="1.10.287.950">
    <property type="entry name" value="Methyl-accepting chemotaxis protein"/>
    <property type="match status" value="1"/>
</dbReference>
<dbReference type="Pfam" id="PF00015">
    <property type="entry name" value="MCPsignal"/>
    <property type="match status" value="1"/>
</dbReference>
<sequence>MTLLRNWRTWRDSLNVKMITLLLVIIMLPAWGIISFFSHIAATQTKDLLQDRAQMMTDTVNQLMNETYSEAAYMLNSLSNSIEGMQDLTPLQERLKHTRFDAANVLAAFAVIDSRIYYSDDVDIDVDATSREWYKQAMLAPTEVAVSLPYKDYVTDSMVVTFSMKLPNHHGVVGLDLAMDKIMDTISKHHVGEDGYMSLIDSANTVVSHPVLEAGTSLDGRLYGELFNHERGDFYTTHQKKEWFVSYNKGNPMHLCVMAVIPKEEMTGIASSMYKQGLIFSFILLACIGVCGWMFSKHVIAPIVQVQRVSEKIAIGDLTSKLSMNAKRRDEIAQMTAHINTMAEQMRRMMLQLQHSSASLAASSQELSANADENAASIQQMAVSVGEVNTQAQATGQRLTEVHQLAEEESGTLHDVTGYVQKTTEEAHRMQEWAEQGERSVMLVNEQMEQIRMHTDEAVQETLRLNQEMSRVREMTAFIQHLAKQTHVLSMNASIEAAHAGEHGKGFAVVAEEVRKLAQETQAAAGDIANVVEKIEHCSSSVSQVMVKSSESVASGQNLTEHTADQLQAIFGAISRVHEQLEEMHTSSRRMLERNELMMGAFAASIAESSQITSEMETLAAISEQQSAGMQEIAASTNHLASVAEDLQAMTANYKLD</sequence>
<evidence type="ECO:0000259" key="12">
    <source>
        <dbReference type="PROSITE" id="PS50111"/>
    </source>
</evidence>
<dbReference type="InterPro" id="IPR004089">
    <property type="entry name" value="MCPsignal_dom"/>
</dbReference>
<keyword evidence="6 11" id="KW-1133">Transmembrane helix</keyword>
<dbReference type="RefSeq" id="WP_176228902.1">
    <property type="nucleotide sequence ID" value="NZ_FXAZ01000002.1"/>
</dbReference>
<dbReference type="CDD" id="cd06225">
    <property type="entry name" value="HAMP"/>
    <property type="match status" value="1"/>
</dbReference>
<evidence type="ECO:0000256" key="6">
    <source>
        <dbReference type="ARBA" id="ARBA00022989"/>
    </source>
</evidence>
<evidence type="ECO:0000256" key="5">
    <source>
        <dbReference type="ARBA" id="ARBA00022692"/>
    </source>
</evidence>
<dbReference type="SMART" id="SM00283">
    <property type="entry name" value="MA"/>
    <property type="match status" value="1"/>
</dbReference>
<dbReference type="GO" id="GO:0005886">
    <property type="term" value="C:plasma membrane"/>
    <property type="evidence" value="ECO:0007669"/>
    <property type="project" value="UniProtKB-SubCell"/>
</dbReference>
<dbReference type="CDD" id="cd18773">
    <property type="entry name" value="PDC1_HK_sensor"/>
    <property type="match status" value="1"/>
</dbReference>
<feature type="domain" description="Methyl-accepting transducer" evidence="12">
    <location>
        <begin position="370"/>
        <end position="641"/>
    </location>
</feature>
<dbReference type="InterPro" id="IPR029151">
    <property type="entry name" value="Sensor-like_sf"/>
</dbReference>
<dbReference type="PROSITE" id="PS50111">
    <property type="entry name" value="CHEMOTAXIS_TRANSDUC_2"/>
    <property type="match status" value="1"/>
</dbReference>
<dbReference type="Pfam" id="PF02743">
    <property type="entry name" value="dCache_1"/>
    <property type="match status" value="1"/>
</dbReference>
<keyword evidence="15" id="KW-1185">Reference proteome</keyword>
<keyword evidence="3" id="KW-0488">Methylation</keyword>
<dbReference type="Gene3D" id="3.30.450.20">
    <property type="entry name" value="PAS domain"/>
    <property type="match status" value="2"/>
</dbReference>
<evidence type="ECO:0000313" key="14">
    <source>
        <dbReference type="EMBL" id="SMG38641.1"/>
    </source>
</evidence>